<feature type="compositionally biased region" description="Polar residues" evidence="4">
    <location>
        <begin position="798"/>
        <end position="821"/>
    </location>
</feature>
<keyword evidence="1" id="KW-0112">Calmodulin-binding</keyword>
<comment type="similarity">
    <text evidence="2">Belongs to the IQD family.</text>
</comment>
<feature type="region of interest" description="Disordered" evidence="4">
    <location>
        <begin position="19"/>
        <end position="92"/>
    </location>
</feature>
<dbReference type="Pfam" id="PF00612">
    <property type="entry name" value="IQ"/>
    <property type="match status" value="2"/>
</dbReference>
<dbReference type="AlphaFoldDB" id="A0A9Q0HFG2"/>
<feature type="compositionally biased region" description="Polar residues" evidence="4">
    <location>
        <begin position="48"/>
        <end position="79"/>
    </location>
</feature>
<feature type="domain" description="DUF4005" evidence="5">
    <location>
        <begin position="740"/>
        <end position="818"/>
    </location>
</feature>
<comment type="caution">
    <text evidence="6">The sequence shown here is derived from an EMBL/GenBank/DDBJ whole genome shotgun (WGS) entry which is preliminary data.</text>
</comment>
<feature type="compositionally biased region" description="Polar residues" evidence="4">
    <location>
        <begin position="641"/>
        <end position="661"/>
    </location>
</feature>
<dbReference type="OrthoDB" id="1747078at2759"/>
<organism evidence="6 7">
    <name type="scientific">Protea cynaroides</name>
    <dbReference type="NCBI Taxonomy" id="273540"/>
    <lineage>
        <taxon>Eukaryota</taxon>
        <taxon>Viridiplantae</taxon>
        <taxon>Streptophyta</taxon>
        <taxon>Embryophyta</taxon>
        <taxon>Tracheophyta</taxon>
        <taxon>Spermatophyta</taxon>
        <taxon>Magnoliopsida</taxon>
        <taxon>Proteales</taxon>
        <taxon>Proteaceae</taxon>
        <taxon>Protea</taxon>
    </lineage>
</organism>
<dbReference type="SMART" id="SM00015">
    <property type="entry name" value="IQ"/>
    <property type="match status" value="3"/>
</dbReference>
<sequence>MVRSSSSCFKVFACGNDSMDIDDLQTKSKESTDKRGWSFRKRSASHRVLSNSVISETPSTGNKEAPASTTISSDPQPNLTAPEKVSVPSWTNEKPELSTALHSGETNSPIATQDACKIEPNLEESVAIVIQATIRGYMARRTFLKLKNVVKLQAAVRGHLVRRQAMGTLRCVQAIVKVQALVRARRARLLVGGSSNEKTEQTAMPLGKEDLGTKPNQTYSSTMKLLNNGFARQLLESAPKTKSIHIKCDTSKSNSSWNWLERWMSVSSSELTHTDKPECPENQDHRENIKAIAAEAEFAPPAEVASVIADLNSNSSETVAGIESEKSLITCDSNDFDFQAGHQNCSSKIDDLDQPHIEEVDLDKAQNVDNSGFQDSHTNCPSIKGDHDQPQVDVGLGKLQEAYSTRDLHLNQTDIQSSVISQTVLNSVSQKPELGEQPVCTMKSVASEQLETESKKTVSGSRKASNPAFIAVQSKFEDLSSSATSSCRSVSSINQDLGTESKLDNLPCPEDYIVKTEELSLTENSISHNQKVQVGGSEYGTKLSFSSTLDSPDISEVGRGKLDHEAKVAEKWADDVNNGAVHELGVPGLEAKNISNKPPPYLSHDASDQPGKTGDVNGESCDPVAAVDSSTVEWQPVRSVSDAQIQMDSIIDQQTWKSSPEGSPKSHMTAPESHGTPSSQVSIKVKRDKLNGSGSNENRRSQKTSKRKPPSNKHDSGASSTEQLPKDSKNGKWHNTFGSARSDSIDQERRDSSSSNSLPSYMQATESVKAKAHPTHNSPRSSPDVQEKDIYIKKRHSLPSSNGKQGSPRMQRSMSQAQQGVKGTERKWQR</sequence>
<evidence type="ECO:0000313" key="7">
    <source>
        <dbReference type="Proteomes" id="UP001141806"/>
    </source>
</evidence>
<dbReference type="EMBL" id="JAMYWD010000008">
    <property type="protein sequence ID" value="KAJ4964271.1"/>
    <property type="molecule type" value="Genomic_DNA"/>
</dbReference>
<dbReference type="PANTHER" id="PTHR32295:SF154">
    <property type="entry name" value="PROTEIN IQ-DOMAIN 32"/>
    <property type="match status" value="1"/>
</dbReference>
<evidence type="ECO:0000313" key="6">
    <source>
        <dbReference type="EMBL" id="KAJ4964271.1"/>
    </source>
</evidence>
<evidence type="ECO:0000256" key="1">
    <source>
        <dbReference type="ARBA" id="ARBA00022860"/>
    </source>
</evidence>
<gene>
    <name evidence="6" type="ORF">NE237_024210</name>
</gene>
<accession>A0A9Q0HFG2</accession>
<comment type="subunit">
    <text evidence="3">Binds to multiple calmodulin (CaM) in the presence of Ca(2+) and CaM-like proteins.</text>
</comment>
<dbReference type="InterPro" id="IPR000048">
    <property type="entry name" value="IQ_motif_EF-hand-BS"/>
</dbReference>
<reference evidence="6" key="1">
    <citation type="journal article" date="2023" name="Plant J.">
        <title>The genome of the king protea, Protea cynaroides.</title>
        <authorList>
            <person name="Chang J."/>
            <person name="Duong T.A."/>
            <person name="Schoeman C."/>
            <person name="Ma X."/>
            <person name="Roodt D."/>
            <person name="Barker N."/>
            <person name="Li Z."/>
            <person name="Van de Peer Y."/>
            <person name="Mizrachi E."/>
        </authorList>
    </citation>
    <scope>NUCLEOTIDE SEQUENCE</scope>
    <source>
        <tissue evidence="6">Young leaves</tissue>
    </source>
</reference>
<keyword evidence="7" id="KW-1185">Reference proteome</keyword>
<dbReference type="PANTHER" id="PTHR32295">
    <property type="entry name" value="IQ-DOMAIN 5-RELATED"/>
    <property type="match status" value="1"/>
</dbReference>
<dbReference type="InterPro" id="IPR025064">
    <property type="entry name" value="DUF4005"/>
</dbReference>
<protein>
    <recommendedName>
        <fullName evidence="5">DUF4005 domain-containing protein</fullName>
    </recommendedName>
</protein>
<evidence type="ECO:0000256" key="3">
    <source>
        <dbReference type="ARBA" id="ARBA00024378"/>
    </source>
</evidence>
<feature type="region of interest" description="Disordered" evidence="4">
    <location>
        <begin position="590"/>
        <end position="830"/>
    </location>
</feature>
<feature type="compositionally biased region" description="Basic and acidic residues" evidence="4">
    <location>
        <begin position="743"/>
        <end position="752"/>
    </location>
</feature>
<dbReference type="PROSITE" id="PS50096">
    <property type="entry name" value="IQ"/>
    <property type="match status" value="2"/>
</dbReference>
<dbReference type="Proteomes" id="UP001141806">
    <property type="component" value="Unassembled WGS sequence"/>
</dbReference>
<evidence type="ECO:0000259" key="5">
    <source>
        <dbReference type="Pfam" id="PF13178"/>
    </source>
</evidence>
<evidence type="ECO:0000256" key="4">
    <source>
        <dbReference type="SAM" id="MobiDB-lite"/>
    </source>
</evidence>
<dbReference type="Pfam" id="PF13178">
    <property type="entry name" value="DUF4005"/>
    <property type="match status" value="1"/>
</dbReference>
<dbReference type="GO" id="GO:0005516">
    <property type="term" value="F:calmodulin binding"/>
    <property type="evidence" value="ECO:0007669"/>
    <property type="project" value="UniProtKB-KW"/>
</dbReference>
<feature type="compositionally biased region" description="Polar residues" evidence="4">
    <location>
        <begin position="775"/>
        <end position="784"/>
    </location>
</feature>
<name>A0A9Q0HFG2_9MAGN</name>
<feature type="compositionally biased region" description="Basic residues" evidence="4">
    <location>
        <begin position="701"/>
        <end position="711"/>
    </location>
</feature>
<proteinExistence type="inferred from homology"/>
<evidence type="ECO:0000256" key="2">
    <source>
        <dbReference type="ARBA" id="ARBA00024341"/>
    </source>
</evidence>
<feature type="compositionally biased region" description="Basic and acidic residues" evidence="4">
    <location>
        <begin position="24"/>
        <end position="36"/>
    </location>
</feature>
<dbReference type="Gene3D" id="1.20.5.190">
    <property type="match status" value="1"/>
</dbReference>